<dbReference type="AlphaFoldDB" id="A0A0V1G1S9"/>
<dbReference type="Proteomes" id="UP000054995">
    <property type="component" value="Unassembled WGS sequence"/>
</dbReference>
<evidence type="ECO:0000313" key="3">
    <source>
        <dbReference type="Proteomes" id="UP000054995"/>
    </source>
</evidence>
<protein>
    <submittedName>
        <fullName evidence="2">Uncharacterized protein</fullName>
    </submittedName>
</protein>
<dbReference type="EMBL" id="JYDT01000008">
    <property type="protein sequence ID" value="KRY92129.1"/>
    <property type="molecule type" value="Genomic_DNA"/>
</dbReference>
<organism evidence="2 3">
    <name type="scientific">Trichinella pseudospiralis</name>
    <name type="common">Parasitic roundworm</name>
    <dbReference type="NCBI Taxonomy" id="6337"/>
    <lineage>
        <taxon>Eukaryota</taxon>
        <taxon>Metazoa</taxon>
        <taxon>Ecdysozoa</taxon>
        <taxon>Nematoda</taxon>
        <taxon>Enoplea</taxon>
        <taxon>Dorylaimia</taxon>
        <taxon>Trichinellida</taxon>
        <taxon>Trichinellidae</taxon>
        <taxon>Trichinella</taxon>
    </lineage>
</organism>
<name>A0A0V1G1S9_TRIPS</name>
<comment type="caution">
    <text evidence="2">The sequence shown here is derived from an EMBL/GenBank/DDBJ whole genome shotgun (WGS) entry which is preliminary data.</text>
</comment>
<feature type="region of interest" description="Disordered" evidence="1">
    <location>
        <begin position="65"/>
        <end position="94"/>
    </location>
</feature>
<evidence type="ECO:0000313" key="2">
    <source>
        <dbReference type="EMBL" id="KRY92129.1"/>
    </source>
</evidence>
<feature type="compositionally biased region" description="Polar residues" evidence="1">
    <location>
        <begin position="83"/>
        <end position="94"/>
    </location>
</feature>
<accession>A0A0V1G1S9</accession>
<gene>
    <name evidence="2" type="ORF">T4D_16821</name>
</gene>
<reference evidence="2 3" key="1">
    <citation type="submission" date="2015-01" db="EMBL/GenBank/DDBJ databases">
        <title>Evolution of Trichinella species and genotypes.</title>
        <authorList>
            <person name="Korhonen P.K."/>
            <person name="Edoardo P."/>
            <person name="Giuseppe L.R."/>
            <person name="Gasser R.B."/>
        </authorList>
    </citation>
    <scope>NUCLEOTIDE SEQUENCE [LARGE SCALE GENOMIC DNA]</scope>
    <source>
        <strain evidence="2">ISS470</strain>
    </source>
</reference>
<sequence>MPLWFFIYAKKKVVDLTRRPSVQRTWNEILPYEELPYEKLDMKIRDRVRYLVSVGKEGWCGGPETCDSVRQKRKKNRPVTYSDGRTNNLAEESD</sequence>
<proteinExistence type="predicted"/>
<keyword evidence="3" id="KW-1185">Reference proteome</keyword>
<evidence type="ECO:0000256" key="1">
    <source>
        <dbReference type="SAM" id="MobiDB-lite"/>
    </source>
</evidence>